<comment type="similarity">
    <text evidence="3">Belongs to the FKBP-type PPIase family.</text>
</comment>
<accession>A0A369BYT8</accession>
<organism evidence="9 10">
    <name type="scientific">Thioalbus denitrificans</name>
    <dbReference type="NCBI Taxonomy" id="547122"/>
    <lineage>
        <taxon>Bacteria</taxon>
        <taxon>Pseudomonadati</taxon>
        <taxon>Pseudomonadota</taxon>
        <taxon>Gammaproteobacteria</taxon>
        <taxon>Chromatiales</taxon>
        <taxon>Ectothiorhodospiraceae</taxon>
        <taxon>Thioalbus</taxon>
    </lineage>
</organism>
<gene>
    <name evidence="9" type="ORF">DFQ59_10920</name>
</gene>
<evidence type="ECO:0000256" key="2">
    <source>
        <dbReference type="ARBA" id="ARBA00004496"/>
    </source>
</evidence>
<dbReference type="GO" id="GO:0005737">
    <property type="term" value="C:cytoplasm"/>
    <property type="evidence" value="ECO:0007669"/>
    <property type="project" value="UniProtKB-SubCell"/>
</dbReference>
<reference evidence="9 10" key="1">
    <citation type="submission" date="2018-07" db="EMBL/GenBank/DDBJ databases">
        <title>Genomic Encyclopedia of Type Strains, Phase IV (KMG-IV): sequencing the most valuable type-strain genomes for metagenomic binning, comparative biology and taxonomic classification.</title>
        <authorList>
            <person name="Goeker M."/>
        </authorList>
    </citation>
    <scope>NUCLEOTIDE SEQUENCE [LARGE SCALE GENOMIC DNA]</scope>
    <source>
        <strain evidence="9 10">DSM 26407</strain>
    </source>
</reference>
<dbReference type="Proteomes" id="UP000252707">
    <property type="component" value="Unassembled WGS sequence"/>
</dbReference>
<name>A0A369BYT8_9GAMM</name>
<comment type="subcellular location">
    <subcellularLocation>
        <location evidence="2">Cytoplasm</location>
    </subcellularLocation>
</comment>
<keyword evidence="8 9" id="KW-0413">Isomerase</keyword>
<dbReference type="InterPro" id="IPR046357">
    <property type="entry name" value="PPIase_dom_sf"/>
</dbReference>
<evidence type="ECO:0000256" key="7">
    <source>
        <dbReference type="ARBA" id="ARBA00023186"/>
    </source>
</evidence>
<evidence type="ECO:0000256" key="1">
    <source>
        <dbReference type="ARBA" id="ARBA00000971"/>
    </source>
</evidence>
<evidence type="ECO:0000313" key="10">
    <source>
        <dbReference type="Proteomes" id="UP000252707"/>
    </source>
</evidence>
<dbReference type="AlphaFoldDB" id="A0A369BYT8"/>
<dbReference type="OrthoDB" id="9808891at2"/>
<dbReference type="EC" id="5.2.1.8" evidence="4"/>
<proteinExistence type="inferred from homology"/>
<keyword evidence="6" id="KW-0697">Rotamase</keyword>
<comment type="catalytic activity">
    <reaction evidence="1">
        <text>[protein]-peptidylproline (omega=180) = [protein]-peptidylproline (omega=0)</text>
        <dbReference type="Rhea" id="RHEA:16237"/>
        <dbReference type="Rhea" id="RHEA-COMP:10747"/>
        <dbReference type="Rhea" id="RHEA-COMP:10748"/>
        <dbReference type="ChEBI" id="CHEBI:83833"/>
        <dbReference type="ChEBI" id="CHEBI:83834"/>
        <dbReference type="EC" id="5.2.1.8"/>
    </reaction>
</comment>
<evidence type="ECO:0000256" key="8">
    <source>
        <dbReference type="ARBA" id="ARBA00023235"/>
    </source>
</evidence>
<dbReference type="PANTHER" id="PTHR47861:SF3">
    <property type="entry name" value="FKBP-TYPE PEPTIDYL-PROLYL CIS-TRANS ISOMERASE SLYD"/>
    <property type="match status" value="1"/>
</dbReference>
<evidence type="ECO:0000313" key="9">
    <source>
        <dbReference type="EMBL" id="RCX26491.1"/>
    </source>
</evidence>
<evidence type="ECO:0000256" key="5">
    <source>
        <dbReference type="ARBA" id="ARBA00022490"/>
    </source>
</evidence>
<dbReference type="EMBL" id="QPJY01000009">
    <property type="protein sequence ID" value="RCX26491.1"/>
    <property type="molecule type" value="Genomic_DNA"/>
</dbReference>
<evidence type="ECO:0000256" key="6">
    <source>
        <dbReference type="ARBA" id="ARBA00023110"/>
    </source>
</evidence>
<dbReference type="GO" id="GO:0003755">
    <property type="term" value="F:peptidyl-prolyl cis-trans isomerase activity"/>
    <property type="evidence" value="ECO:0007669"/>
    <property type="project" value="UniProtKB-KW"/>
</dbReference>
<keyword evidence="5" id="KW-0963">Cytoplasm</keyword>
<keyword evidence="7" id="KW-0143">Chaperone</keyword>
<evidence type="ECO:0000256" key="4">
    <source>
        <dbReference type="ARBA" id="ARBA00013194"/>
    </source>
</evidence>
<dbReference type="RefSeq" id="WP_114280575.1">
    <property type="nucleotide sequence ID" value="NZ_QPJY01000009.1"/>
</dbReference>
<dbReference type="SUPFAM" id="SSF54534">
    <property type="entry name" value="FKBP-like"/>
    <property type="match status" value="1"/>
</dbReference>
<evidence type="ECO:0000256" key="3">
    <source>
        <dbReference type="ARBA" id="ARBA00006577"/>
    </source>
</evidence>
<dbReference type="PANTHER" id="PTHR47861">
    <property type="entry name" value="FKBP-TYPE PEPTIDYL-PROLYL CIS-TRANS ISOMERASE SLYD"/>
    <property type="match status" value="1"/>
</dbReference>
<keyword evidence="10" id="KW-1185">Reference proteome</keyword>
<dbReference type="Gene3D" id="3.10.50.40">
    <property type="match status" value="1"/>
</dbReference>
<sequence>MTGETVHFVSKPKYTAVRRDKVVRLRYALFDDGSNRTLEYRDDLYYLHGGYGGAFPKVEAALEGLEVGMKAELTLDPGEAFGAWEPDLVLSVPAAELPPEGRRVGVEVDGEAPDGHVVKFRVTGVEGETLTLDGNHPYAGLRLRFHLEVLDIRDATPRELELGHAVRDPAALEAEGGDTE</sequence>
<comment type="caution">
    <text evidence="9">The sequence shown here is derived from an EMBL/GenBank/DDBJ whole genome shotgun (WGS) entry which is preliminary data.</text>
</comment>
<protein>
    <recommendedName>
        <fullName evidence="4">peptidylprolyl isomerase</fullName>
        <ecNumber evidence="4">5.2.1.8</ecNumber>
    </recommendedName>
</protein>